<dbReference type="Pfam" id="PF13041">
    <property type="entry name" value="PPR_2"/>
    <property type="match status" value="4"/>
</dbReference>
<organism evidence="3 4">
    <name type="scientific">Momordica charantia</name>
    <name type="common">Bitter gourd</name>
    <name type="synonym">Balsam pear</name>
    <dbReference type="NCBI Taxonomy" id="3673"/>
    <lineage>
        <taxon>Eukaryota</taxon>
        <taxon>Viridiplantae</taxon>
        <taxon>Streptophyta</taxon>
        <taxon>Embryophyta</taxon>
        <taxon>Tracheophyta</taxon>
        <taxon>Spermatophyta</taxon>
        <taxon>Magnoliopsida</taxon>
        <taxon>eudicotyledons</taxon>
        <taxon>Gunneridae</taxon>
        <taxon>Pentapetalae</taxon>
        <taxon>rosids</taxon>
        <taxon>fabids</taxon>
        <taxon>Cucurbitales</taxon>
        <taxon>Cucurbitaceae</taxon>
        <taxon>Momordiceae</taxon>
        <taxon>Momordica</taxon>
    </lineage>
</organism>
<dbReference type="PANTHER" id="PTHR47926">
    <property type="entry name" value="PENTATRICOPEPTIDE REPEAT-CONTAINING PROTEIN"/>
    <property type="match status" value="1"/>
</dbReference>
<sequence>MLFLKHSNSILCCRLKNSLFGFHLLPSVSVVDAKTISFAPEFKSPVLQSLHHSLQRCSSMTHLKLLHAQIILHGLLSHDFTLGKLISFCALSEAGDLRYAQLVFDHILQPNKFMFNCLIRGYSNSQHPIKAIFLYFQMVRSGFLPNEFTLPFVFKACASELAYWEALVVHCHAFRLGILSHVCVQNALINVYTVCGLVQRARRVFDEMSLRNLVSWNSMIGGYSRTGFCKEAFLTFREMRELGFHPDHFTLVNLLSICSRSYNLDLGKCVHLYIEITGIEVDQILRNALLDMYAKCGNLLSAWRIFDRMLEKNVVSSTSMISAYSKHGLIRNARDVFEQIPKKNVVSWNSMISCYVQEGKSKEALLLFQQMCETPIMPNEATLVSVLSACSQIGDLAMGQKAHCYVYSNNIKITPTLSNALIDMYAKCGALETAMDIFFEFTSKNLVSWNVIIQALALHGYGHEALKLFNMMNTLGIWPDEITFIGLLSACSHSGLVNAGRYLFERMSSIYGIFPEIEHYACMVDLLGRGGLLEEAMRLIGGMPMKPDVVVWGAMLGACRTYGNVDIGNQILKQVLELEPYSSGLYVLLSNIYFEAKRLREVKNIRKLMNEHGIIKCKAVSLIEIDGCIIEFMVDDKRPETSGIYTLLDQLTDHLKSVGHFSNLTAAFWDVEEC</sequence>
<dbReference type="NCBIfam" id="TIGR00756">
    <property type="entry name" value="PPR"/>
    <property type="match status" value="5"/>
</dbReference>
<dbReference type="FunFam" id="1.25.40.10:FF:000470">
    <property type="entry name" value="Pentatricopeptide repeat-containing protein At5g66520"/>
    <property type="match status" value="1"/>
</dbReference>
<dbReference type="Pfam" id="PF20431">
    <property type="entry name" value="E_motif"/>
    <property type="match status" value="1"/>
</dbReference>
<dbReference type="AlphaFoldDB" id="A0A6J1D6T6"/>
<dbReference type="InterPro" id="IPR011990">
    <property type="entry name" value="TPR-like_helical_dom_sf"/>
</dbReference>
<feature type="repeat" description="PPR" evidence="2">
    <location>
        <begin position="111"/>
        <end position="145"/>
    </location>
</feature>
<gene>
    <name evidence="4" type="primary">LOC111017876</name>
</gene>
<dbReference type="KEGG" id="mcha:111017876"/>
<evidence type="ECO:0000256" key="2">
    <source>
        <dbReference type="PROSITE-ProRule" id="PRU00708"/>
    </source>
</evidence>
<dbReference type="InterPro" id="IPR046848">
    <property type="entry name" value="E_motif"/>
</dbReference>
<reference evidence="4" key="1">
    <citation type="submission" date="2025-08" db="UniProtKB">
        <authorList>
            <consortium name="RefSeq"/>
        </authorList>
    </citation>
    <scope>IDENTIFICATION</scope>
    <source>
        <strain evidence="4">OHB3-1</strain>
    </source>
</reference>
<protein>
    <submittedName>
        <fullName evidence="4">Pentatricopeptide repeat-containing protein At2g22410, mitochondrial-like</fullName>
    </submittedName>
</protein>
<dbReference type="SUPFAM" id="SSF48452">
    <property type="entry name" value="TPR-like"/>
    <property type="match status" value="1"/>
</dbReference>
<dbReference type="OrthoDB" id="185373at2759"/>
<feature type="repeat" description="PPR" evidence="2">
    <location>
        <begin position="344"/>
        <end position="378"/>
    </location>
</feature>
<dbReference type="PROSITE" id="PS51375">
    <property type="entry name" value="PPR"/>
    <property type="match status" value="5"/>
</dbReference>
<dbReference type="InterPro" id="IPR002885">
    <property type="entry name" value="PPR_rpt"/>
</dbReference>
<keyword evidence="1" id="KW-0677">Repeat</keyword>
<dbReference type="GO" id="GO:0009451">
    <property type="term" value="P:RNA modification"/>
    <property type="evidence" value="ECO:0007669"/>
    <property type="project" value="InterPro"/>
</dbReference>
<dbReference type="Proteomes" id="UP000504603">
    <property type="component" value="Unplaced"/>
</dbReference>
<feature type="repeat" description="PPR" evidence="2">
    <location>
        <begin position="282"/>
        <end position="316"/>
    </location>
</feature>
<name>A0A6J1D6T6_MOMCH</name>
<dbReference type="RefSeq" id="XP_022149448.1">
    <property type="nucleotide sequence ID" value="XM_022293756.1"/>
</dbReference>
<dbReference type="PANTHER" id="PTHR47926:SF528">
    <property type="entry name" value="PENTATRICOPEPTIDE REPEAT-CONTAINING PROTEIN"/>
    <property type="match status" value="1"/>
</dbReference>
<keyword evidence="3" id="KW-1185">Reference proteome</keyword>
<proteinExistence type="predicted"/>
<accession>A0A6J1D6T6</accession>
<evidence type="ECO:0000313" key="3">
    <source>
        <dbReference type="Proteomes" id="UP000504603"/>
    </source>
</evidence>
<feature type="repeat" description="PPR" evidence="2">
    <location>
        <begin position="445"/>
        <end position="479"/>
    </location>
</feature>
<dbReference type="FunFam" id="1.25.40.10:FF:000348">
    <property type="entry name" value="Pentatricopeptide repeat-containing protein chloroplastic"/>
    <property type="match status" value="1"/>
</dbReference>
<dbReference type="GO" id="GO:0003723">
    <property type="term" value="F:RNA binding"/>
    <property type="evidence" value="ECO:0007669"/>
    <property type="project" value="InterPro"/>
</dbReference>
<evidence type="ECO:0000313" key="4">
    <source>
        <dbReference type="RefSeq" id="XP_022149448.1"/>
    </source>
</evidence>
<dbReference type="GeneID" id="111017876"/>
<dbReference type="Pfam" id="PF01535">
    <property type="entry name" value="PPR"/>
    <property type="match status" value="3"/>
</dbReference>
<feature type="repeat" description="PPR" evidence="2">
    <location>
        <begin position="212"/>
        <end position="246"/>
    </location>
</feature>
<evidence type="ECO:0000256" key="1">
    <source>
        <dbReference type="ARBA" id="ARBA00022737"/>
    </source>
</evidence>
<dbReference type="FunFam" id="1.25.40.10:FF:000090">
    <property type="entry name" value="Pentatricopeptide repeat-containing protein, chloroplastic"/>
    <property type="match status" value="1"/>
</dbReference>
<dbReference type="InterPro" id="IPR046960">
    <property type="entry name" value="PPR_At4g14850-like_plant"/>
</dbReference>
<dbReference type="Gene3D" id="1.25.40.10">
    <property type="entry name" value="Tetratricopeptide repeat domain"/>
    <property type="match status" value="4"/>
</dbReference>